<dbReference type="GO" id="GO:0005886">
    <property type="term" value="C:plasma membrane"/>
    <property type="evidence" value="ECO:0007669"/>
    <property type="project" value="UniProtKB-SubCell"/>
</dbReference>
<proteinExistence type="inferred from homology"/>
<evidence type="ECO:0000256" key="8">
    <source>
        <dbReference type="SAM" id="Phobius"/>
    </source>
</evidence>
<evidence type="ECO:0000256" key="7">
    <source>
        <dbReference type="ARBA" id="ARBA00023136"/>
    </source>
</evidence>
<keyword evidence="6 8" id="KW-1133">Transmembrane helix</keyword>
<keyword evidence="4" id="KW-1003">Cell membrane</keyword>
<dbReference type="AlphaFoldDB" id="A0A3B9IM79"/>
<gene>
    <name evidence="9" type="ORF">DCK97_15750</name>
</gene>
<evidence type="ECO:0000313" key="10">
    <source>
        <dbReference type="Proteomes" id="UP000257706"/>
    </source>
</evidence>
<dbReference type="Pfam" id="PF03591">
    <property type="entry name" value="AzlC"/>
    <property type="match status" value="1"/>
</dbReference>
<feature type="transmembrane region" description="Helical" evidence="8">
    <location>
        <begin position="169"/>
        <end position="189"/>
    </location>
</feature>
<evidence type="ECO:0000256" key="2">
    <source>
        <dbReference type="ARBA" id="ARBA00010735"/>
    </source>
</evidence>
<comment type="similarity">
    <text evidence="2">Belongs to the AzlC family.</text>
</comment>
<evidence type="ECO:0000256" key="6">
    <source>
        <dbReference type="ARBA" id="ARBA00022989"/>
    </source>
</evidence>
<evidence type="ECO:0000256" key="4">
    <source>
        <dbReference type="ARBA" id="ARBA00022475"/>
    </source>
</evidence>
<name>A0A3B9IM79_9PROT</name>
<dbReference type="EMBL" id="DMAI01000252">
    <property type="protein sequence ID" value="HAE48870.1"/>
    <property type="molecule type" value="Genomic_DNA"/>
</dbReference>
<dbReference type="Proteomes" id="UP000257706">
    <property type="component" value="Unassembled WGS sequence"/>
</dbReference>
<accession>A0A3B9IM79</accession>
<feature type="transmembrane region" description="Helical" evidence="8">
    <location>
        <begin position="137"/>
        <end position="157"/>
    </location>
</feature>
<evidence type="ECO:0000256" key="1">
    <source>
        <dbReference type="ARBA" id="ARBA00004651"/>
    </source>
</evidence>
<feature type="transmembrane region" description="Helical" evidence="8">
    <location>
        <begin position="110"/>
        <end position="131"/>
    </location>
</feature>
<dbReference type="GO" id="GO:1903785">
    <property type="term" value="P:L-valine transmembrane transport"/>
    <property type="evidence" value="ECO:0007669"/>
    <property type="project" value="TreeGrafter"/>
</dbReference>
<keyword evidence="5 8" id="KW-0812">Transmembrane</keyword>
<keyword evidence="3" id="KW-0813">Transport</keyword>
<evidence type="ECO:0000256" key="5">
    <source>
        <dbReference type="ARBA" id="ARBA00022692"/>
    </source>
</evidence>
<dbReference type="PANTHER" id="PTHR34979:SF1">
    <property type="entry name" value="INNER MEMBRANE PROTEIN YGAZ"/>
    <property type="match status" value="1"/>
</dbReference>
<keyword evidence="7 8" id="KW-0472">Membrane</keyword>
<organism evidence="9 10">
    <name type="scientific">Tistrella mobilis</name>
    <dbReference type="NCBI Taxonomy" id="171437"/>
    <lineage>
        <taxon>Bacteria</taxon>
        <taxon>Pseudomonadati</taxon>
        <taxon>Pseudomonadota</taxon>
        <taxon>Alphaproteobacteria</taxon>
        <taxon>Geminicoccales</taxon>
        <taxon>Geminicoccaceae</taxon>
        <taxon>Tistrella</taxon>
    </lineage>
</organism>
<dbReference type="InterPro" id="IPR011606">
    <property type="entry name" value="Brnchd-chn_aa_trnsp_permease"/>
</dbReference>
<evidence type="ECO:0000313" key="9">
    <source>
        <dbReference type="EMBL" id="HAE48870.1"/>
    </source>
</evidence>
<evidence type="ECO:0008006" key="11">
    <source>
        <dbReference type="Google" id="ProtNLM"/>
    </source>
</evidence>
<dbReference type="PANTHER" id="PTHR34979">
    <property type="entry name" value="INNER MEMBRANE PROTEIN YGAZ"/>
    <property type="match status" value="1"/>
</dbReference>
<reference evidence="9 10" key="1">
    <citation type="journal article" date="2018" name="Nat. Biotechnol.">
        <title>A standardized bacterial taxonomy based on genome phylogeny substantially revises the tree of life.</title>
        <authorList>
            <person name="Parks D.H."/>
            <person name="Chuvochina M."/>
            <person name="Waite D.W."/>
            <person name="Rinke C."/>
            <person name="Skarshewski A."/>
            <person name="Chaumeil P.A."/>
            <person name="Hugenholtz P."/>
        </authorList>
    </citation>
    <scope>NUCLEOTIDE SEQUENCE [LARGE SCALE GENOMIC DNA]</scope>
    <source>
        <strain evidence="9">UBA8739</strain>
    </source>
</reference>
<comment type="subcellular location">
    <subcellularLocation>
        <location evidence="1">Cell membrane</location>
        <topology evidence="1">Multi-pass membrane protein</topology>
    </subcellularLocation>
</comment>
<evidence type="ECO:0000256" key="3">
    <source>
        <dbReference type="ARBA" id="ARBA00022448"/>
    </source>
</evidence>
<sequence length="225" mass="23117">MPVGLLFGVLAGAQGWAASEILAVSLIGFTGSGQFIWLRIAGEGGGPIAAFAVILLINLRYLPMILTVSAPFHGQGPLKGLAAHMVSDESYAVEGPGDDRPARWAIRAGIFLTWAASTTAGGLLLPVIAGSRAAETLALLAFFPASLLLFTLSVLRLEAAAHTATGRLATRMVTTIAAAAALVLVLYLVLGPQWFWLPGILAAAVLVDRFAFPTTAGPNDGSGGA</sequence>
<comment type="caution">
    <text evidence="9">The sequence shown here is derived from an EMBL/GenBank/DDBJ whole genome shotgun (WGS) entry which is preliminary data.</text>
</comment>
<feature type="transmembrane region" description="Helical" evidence="8">
    <location>
        <begin position="36"/>
        <end position="57"/>
    </location>
</feature>
<protein>
    <recommendedName>
        <fullName evidence="11">Branched-chain amino acid ABC transporter permease</fullName>
    </recommendedName>
</protein>